<comment type="similarity">
    <text evidence="2">Belongs to the THOC7 family.</text>
</comment>
<feature type="compositionally biased region" description="Acidic residues" evidence="6">
    <location>
        <begin position="278"/>
        <end position="296"/>
    </location>
</feature>
<gene>
    <name evidence="7" type="ORF">CALVIDRAFT_325005</name>
</gene>
<feature type="compositionally biased region" description="Acidic residues" evidence="6">
    <location>
        <begin position="246"/>
        <end position="256"/>
    </location>
</feature>
<comment type="subcellular location">
    <subcellularLocation>
        <location evidence="1">Nucleus</location>
    </subcellularLocation>
</comment>
<dbReference type="Proteomes" id="UP000076738">
    <property type="component" value="Unassembled WGS sequence"/>
</dbReference>
<dbReference type="EMBL" id="KV417270">
    <property type="protein sequence ID" value="KZP00205.1"/>
    <property type="molecule type" value="Genomic_DNA"/>
</dbReference>
<dbReference type="OrthoDB" id="205166at2759"/>
<evidence type="ECO:0000256" key="6">
    <source>
        <dbReference type="SAM" id="MobiDB-lite"/>
    </source>
</evidence>
<accession>A0A167QSZ7</accession>
<evidence type="ECO:0000256" key="4">
    <source>
        <dbReference type="ARBA" id="ARBA00023242"/>
    </source>
</evidence>
<evidence type="ECO:0000256" key="5">
    <source>
        <dbReference type="SAM" id="Coils"/>
    </source>
</evidence>
<proteinExistence type="inferred from homology"/>
<evidence type="ECO:0000313" key="8">
    <source>
        <dbReference type="Proteomes" id="UP000076738"/>
    </source>
</evidence>
<dbReference type="STRING" id="1330018.A0A167QSZ7"/>
<keyword evidence="3 5" id="KW-0175">Coiled coil</keyword>
<dbReference type="GO" id="GO:0006406">
    <property type="term" value="P:mRNA export from nucleus"/>
    <property type="evidence" value="ECO:0007669"/>
    <property type="project" value="TreeGrafter"/>
</dbReference>
<sequence>MASATGLPSTEEDEIIHNRLLNDERVIRRLTRKFHAYSTKARPTPYASSSSNIGDLRDAFLSELAQYQVFLRKTTLQCQAEQRQVLAYQLERDRIANLHARYREDIATLKQELERAQIGRKQKIEYDEVAAKINALPTRGELEKEITAMQEEIAALQHDKELQMSHMNARREKFDQLINDINELRWLGRERGPEEPGSPPGEEDEGEVDHTRANSGLNPHATAFVPGINTSSPLPPMDVAMSANGELEEGEEEGAVQEDVVVADSGNGAKRGSKVKDDLEEGEASDDESELTELSD</sequence>
<dbReference type="GO" id="GO:0006397">
    <property type="term" value="P:mRNA processing"/>
    <property type="evidence" value="ECO:0007669"/>
    <property type="project" value="InterPro"/>
</dbReference>
<dbReference type="InterPro" id="IPR008501">
    <property type="entry name" value="THOC7/Mft1"/>
</dbReference>
<organism evidence="7 8">
    <name type="scientific">Calocera viscosa (strain TUFC12733)</name>
    <dbReference type="NCBI Taxonomy" id="1330018"/>
    <lineage>
        <taxon>Eukaryota</taxon>
        <taxon>Fungi</taxon>
        <taxon>Dikarya</taxon>
        <taxon>Basidiomycota</taxon>
        <taxon>Agaricomycotina</taxon>
        <taxon>Dacrymycetes</taxon>
        <taxon>Dacrymycetales</taxon>
        <taxon>Dacrymycetaceae</taxon>
        <taxon>Calocera</taxon>
    </lineage>
</organism>
<evidence type="ECO:0000256" key="3">
    <source>
        <dbReference type="ARBA" id="ARBA00023054"/>
    </source>
</evidence>
<dbReference type="AlphaFoldDB" id="A0A167QSZ7"/>
<keyword evidence="8" id="KW-1185">Reference proteome</keyword>
<dbReference type="PANTHER" id="PTHR23405">
    <property type="entry name" value="MAINTENANCE OF KILLER 16 MAK16 PROTEIN-RELATED"/>
    <property type="match status" value="1"/>
</dbReference>
<keyword evidence="4" id="KW-0539">Nucleus</keyword>
<protein>
    <submittedName>
        <fullName evidence="7">Uncharacterized protein</fullName>
    </submittedName>
</protein>
<dbReference type="Pfam" id="PF05615">
    <property type="entry name" value="THOC7"/>
    <property type="match status" value="1"/>
</dbReference>
<feature type="coiled-coil region" evidence="5">
    <location>
        <begin position="92"/>
        <end position="159"/>
    </location>
</feature>
<evidence type="ECO:0000256" key="2">
    <source>
        <dbReference type="ARBA" id="ARBA00006482"/>
    </source>
</evidence>
<evidence type="ECO:0000256" key="1">
    <source>
        <dbReference type="ARBA" id="ARBA00004123"/>
    </source>
</evidence>
<dbReference type="PANTHER" id="PTHR23405:SF5">
    <property type="entry name" value="THO COMPLEX SUBUNIT 7 HOMOLOG"/>
    <property type="match status" value="1"/>
</dbReference>
<name>A0A167QSZ7_CALVF</name>
<dbReference type="GO" id="GO:0000445">
    <property type="term" value="C:THO complex part of transcription export complex"/>
    <property type="evidence" value="ECO:0007669"/>
    <property type="project" value="InterPro"/>
</dbReference>
<evidence type="ECO:0000313" key="7">
    <source>
        <dbReference type="EMBL" id="KZP00205.1"/>
    </source>
</evidence>
<feature type="region of interest" description="Disordered" evidence="6">
    <location>
        <begin position="188"/>
        <end position="296"/>
    </location>
</feature>
<reference evidence="7 8" key="1">
    <citation type="journal article" date="2016" name="Mol. Biol. Evol.">
        <title>Comparative Genomics of Early-Diverging Mushroom-Forming Fungi Provides Insights into the Origins of Lignocellulose Decay Capabilities.</title>
        <authorList>
            <person name="Nagy L.G."/>
            <person name="Riley R."/>
            <person name="Tritt A."/>
            <person name="Adam C."/>
            <person name="Daum C."/>
            <person name="Floudas D."/>
            <person name="Sun H."/>
            <person name="Yadav J.S."/>
            <person name="Pangilinan J."/>
            <person name="Larsson K.H."/>
            <person name="Matsuura K."/>
            <person name="Barry K."/>
            <person name="Labutti K."/>
            <person name="Kuo R."/>
            <person name="Ohm R.A."/>
            <person name="Bhattacharya S.S."/>
            <person name="Shirouzu T."/>
            <person name="Yoshinaga Y."/>
            <person name="Martin F.M."/>
            <person name="Grigoriev I.V."/>
            <person name="Hibbett D.S."/>
        </authorList>
    </citation>
    <scope>NUCLEOTIDE SEQUENCE [LARGE SCALE GENOMIC DNA]</scope>
    <source>
        <strain evidence="7 8">TUFC12733</strain>
    </source>
</reference>